<dbReference type="Proteomes" id="UP001166304">
    <property type="component" value="Unassembled WGS sequence"/>
</dbReference>
<keyword evidence="2" id="KW-0472">Membrane</keyword>
<feature type="transmembrane region" description="Helical" evidence="2">
    <location>
        <begin position="205"/>
        <end position="226"/>
    </location>
</feature>
<keyword evidence="2" id="KW-1133">Transmembrane helix</keyword>
<evidence type="ECO:0000256" key="1">
    <source>
        <dbReference type="SAM" id="MobiDB-lite"/>
    </source>
</evidence>
<protein>
    <submittedName>
        <fullName evidence="3">Uncharacterized protein</fullName>
    </submittedName>
</protein>
<keyword evidence="2" id="KW-0812">Transmembrane</keyword>
<dbReference type="EMBL" id="JAHQXE010000003">
    <property type="protein sequence ID" value="MBV0902116.1"/>
    <property type="molecule type" value="Genomic_DNA"/>
</dbReference>
<feature type="transmembrane region" description="Helical" evidence="2">
    <location>
        <begin position="155"/>
        <end position="175"/>
    </location>
</feature>
<sequence>MPSFWTRLADGWERALDHLPLALVPLVLALVQTDKIGSVLAFDGVHIGLRLGIPASVVTVWQFVDPPSSGVTVTTGLPLSHPFAATLVPAIVALEAALHAGYFGAIAAALVDRDRSFAASAGAYFGPFLVITALPYLVVVPVALGVFGLGSLDGGAVVAVLVLLPVWLVASYLLWATPYLVVLRETGLVAAARGSYELAVDGGPYFAYTAGYAGFVLLVSPFVSVVVVSVPLVGLLVGLAGGSVLGLALNFVTMGFVADIDPESPSVGPWTEERGDSVGSPTPDER</sequence>
<dbReference type="RefSeq" id="WP_162413698.1">
    <property type="nucleotide sequence ID" value="NZ_JAHQXE010000003.1"/>
</dbReference>
<keyword evidence="4" id="KW-1185">Reference proteome</keyword>
<feature type="region of interest" description="Disordered" evidence="1">
    <location>
        <begin position="263"/>
        <end position="286"/>
    </location>
</feature>
<gene>
    <name evidence="3" type="ORF">KTS37_09980</name>
</gene>
<evidence type="ECO:0000256" key="2">
    <source>
        <dbReference type="SAM" id="Phobius"/>
    </source>
</evidence>
<dbReference type="AlphaFoldDB" id="A0AA41G280"/>
<evidence type="ECO:0000313" key="4">
    <source>
        <dbReference type="Proteomes" id="UP001166304"/>
    </source>
</evidence>
<feature type="transmembrane region" description="Helical" evidence="2">
    <location>
        <begin position="232"/>
        <end position="252"/>
    </location>
</feature>
<comment type="caution">
    <text evidence="3">The sequence shown here is derived from an EMBL/GenBank/DDBJ whole genome shotgun (WGS) entry which is preliminary data.</text>
</comment>
<organism evidence="3 4">
    <name type="scientific">Haloarcula salina</name>
    <dbReference type="NCBI Taxonomy" id="1429914"/>
    <lineage>
        <taxon>Archaea</taxon>
        <taxon>Methanobacteriati</taxon>
        <taxon>Methanobacteriota</taxon>
        <taxon>Stenosarchaea group</taxon>
        <taxon>Halobacteria</taxon>
        <taxon>Halobacteriales</taxon>
        <taxon>Haloarculaceae</taxon>
        <taxon>Haloarcula</taxon>
    </lineage>
</organism>
<feature type="transmembrane region" description="Helical" evidence="2">
    <location>
        <begin position="84"/>
        <end position="111"/>
    </location>
</feature>
<proteinExistence type="predicted"/>
<name>A0AA41G280_9EURY</name>
<accession>A0AA41G280</accession>
<reference evidence="3" key="1">
    <citation type="submission" date="2021-06" db="EMBL/GenBank/DDBJ databases">
        <title>New haloarchaea isolates fom saline soil.</title>
        <authorList>
            <person name="Duran-Viseras A."/>
            <person name="Sanchez-Porro C.S."/>
            <person name="Ventosa A."/>
        </authorList>
    </citation>
    <scope>NUCLEOTIDE SEQUENCE</scope>
    <source>
        <strain evidence="3">JCM 18369</strain>
    </source>
</reference>
<feature type="transmembrane region" description="Helical" evidence="2">
    <location>
        <begin position="123"/>
        <end position="149"/>
    </location>
</feature>
<evidence type="ECO:0000313" key="3">
    <source>
        <dbReference type="EMBL" id="MBV0902116.1"/>
    </source>
</evidence>